<sequence length="457" mass="50124">MPTRRAARPSGVACGRSRPAVRRHHPPAIPVTTEDDVQILFCKWEEVSLRALLNRGARVHLVLDAFDLDHARPDPELLGRMAAVWRVSHFDSIDELSAVAADLLVSGVHIDRIASFTEFSQFGAGLLAELLGLDDTSPRLALHARDKRMMKIKAKAAGWRHARFAGVSRHDQRPDPATLAETVGFPMVAKPVNGMGSLSTTLVRDADGLEALLKQPAFAPELHSRQLVLEEHISGSEYHVDAVWRRGKPWQLHISRYLRPRIEAVDPGHDNGSLIVPREDDPELYAYVEDRHVALNAELGFDTGVTHLELFRTGSDEIYFSEIATRLAGANVPEAIGAYCGVNLREAWVHELCGGSPESLEYTGPPFRYVGWINLAPAGDGVISGMPSKEALAADPNILDWTFLHDVGDQVELAHPSVWCLLLVIGADTMEDFHAAVARIEREHPLSVAGIDTNGGS</sequence>
<reference evidence="7 8" key="1">
    <citation type="submission" date="2019-03" db="EMBL/GenBank/DDBJ databases">
        <title>Draft genome sequences of novel Actinobacteria.</title>
        <authorList>
            <person name="Sahin N."/>
            <person name="Ay H."/>
            <person name="Saygin H."/>
        </authorList>
    </citation>
    <scope>NUCLEOTIDE SEQUENCE [LARGE SCALE GENOMIC DNA]</scope>
    <source>
        <strain evidence="7 8">6K102</strain>
    </source>
</reference>
<dbReference type="InterPro" id="IPR052032">
    <property type="entry name" value="ATP-dep_AA_Ligase"/>
</dbReference>
<dbReference type="Pfam" id="PF13535">
    <property type="entry name" value="ATP-grasp_4"/>
    <property type="match status" value="1"/>
</dbReference>
<dbReference type="Gene3D" id="3.30.470.20">
    <property type="entry name" value="ATP-grasp fold, B domain"/>
    <property type="match status" value="1"/>
</dbReference>
<evidence type="ECO:0000256" key="4">
    <source>
        <dbReference type="PROSITE-ProRule" id="PRU00409"/>
    </source>
</evidence>
<dbReference type="PANTHER" id="PTHR43585:SF2">
    <property type="entry name" value="ATP-GRASP ENZYME FSQD"/>
    <property type="match status" value="1"/>
</dbReference>
<feature type="region of interest" description="Disordered" evidence="5">
    <location>
        <begin position="1"/>
        <end position="27"/>
    </location>
</feature>
<keyword evidence="2 4" id="KW-0547">Nucleotide-binding</keyword>
<dbReference type="Gene3D" id="3.30.1490.20">
    <property type="entry name" value="ATP-grasp fold, A domain"/>
    <property type="match status" value="1"/>
</dbReference>
<evidence type="ECO:0000313" key="7">
    <source>
        <dbReference type="EMBL" id="TDE57741.1"/>
    </source>
</evidence>
<keyword evidence="3 4" id="KW-0067">ATP-binding</keyword>
<dbReference type="InterPro" id="IPR011761">
    <property type="entry name" value="ATP-grasp"/>
</dbReference>
<dbReference type="AlphaFoldDB" id="A0A4R5FUJ3"/>
<dbReference type="EMBL" id="SMLD01000012">
    <property type="protein sequence ID" value="TDE57741.1"/>
    <property type="molecule type" value="Genomic_DNA"/>
</dbReference>
<evidence type="ECO:0000259" key="6">
    <source>
        <dbReference type="PROSITE" id="PS50975"/>
    </source>
</evidence>
<dbReference type="PANTHER" id="PTHR43585">
    <property type="entry name" value="FUMIPYRROLE BIOSYNTHESIS PROTEIN C"/>
    <property type="match status" value="1"/>
</dbReference>
<keyword evidence="1" id="KW-0436">Ligase</keyword>
<dbReference type="SUPFAM" id="SSF56059">
    <property type="entry name" value="Glutathione synthetase ATP-binding domain-like"/>
    <property type="match status" value="1"/>
</dbReference>
<evidence type="ECO:0000256" key="1">
    <source>
        <dbReference type="ARBA" id="ARBA00022598"/>
    </source>
</evidence>
<proteinExistence type="predicted"/>
<feature type="domain" description="ATP-grasp" evidence="6">
    <location>
        <begin position="151"/>
        <end position="353"/>
    </location>
</feature>
<dbReference type="GO" id="GO:0005524">
    <property type="term" value="F:ATP binding"/>
    <property type="evidence" value="ECO:0007669"/>
    <property type="project" value="UniProtKB-UniRule"/>
</dbReference>
<evidence type="ECO:0000256" key="3">
    <source>
        <dbReference type="ARBA" id="ARBA00022840"/>
    </source>
</evidence>
<evidence type="ECO:0000313" key="8">
    <source>
        <dbReference type="Proteomes" id="UP000295136"/>
    </source>
</evidence>
<comment type="caution">
    <text evidence="7">The sequence shown here is derived from an EMBL/GenBank/DDBJ whole genome shotgun (WGS) entry which is preliminary data.</text>
</comment>
<dbReference type="GO" id="GO:0016874">
    <property type="term" value="F:ligase activity"/>
    <property type="evidence" value="ECO:0007669"/>
    <property type="project" value="UniProtKB-KW"/>
</dbReference>
<gene>
    <name evidence="7" type="ORF">E1295_07200</name>
</gene>
<evidence type="ECO:0000256" key="2">
    <source>
        <dbReference type="ARBA" id="ARBA00022741"/>
    </source>
</evidence>
<keyword evidence="8" id="KW-1185">Reference proteome</keyword>
<dbReference type="Proteomes" id="UP000295136">
    <property type="component" value="Unassembled WGS sequence"/>
</dbReference>
<accession>A0A4R5FUJ3</accession>
<dbReference type="GO" id="GO:0046872">
    <property type="term" value="F:metal ion binding"/>
    <property type="evidence" value="ECO:0007669"/>
    <property type="project" value="InterPro"/>
</dbReference>
<dbReference type="Gene3D" id="3.40.50.20">
    <property type="match status" value="1"/>
</dbReference>
<dbReference type="InterPro" id="IPR013815">
    <property type="entry name" value="ATP_grasp_subdomain_1"/>
</dbReference>
<evidence type="ECO:0000256" key="5">
    <source>
        <dbReference type="SAM" id="MobiDB-lite"/>
    </source>
</evidence>
<organism evidence="7 8">
    <name type="scientific">Nonomuraea mesophila</name>
    <dbReference type="NCBI Taxonomy" id="2530382"/>
    <lineage>
        <taxon>Bacteria</taxon>
        <taxon>Bacillati</taxon>
        <taxon>Actinomycetota</taxon>
        <taxon>Actinomycetes</taxon>
        <taxon>Streptosporangiales</taxon>
        <taxon>Streptosporangiaceae</taxon>
        <taxon>Nonomuraea</taxon>
    </lineage>
</organism>
<protein>
    <submittedName>
        <fullName evidence="7">ATP-grasp domain-containing protein</fullName>
    </submittedName>
</protein>
<name>A0A4R5FUJ3_9ACTN</name>
<dbReference type="PROSITE" id="PS50975">
    <property type="entry name" value="ATP_GRASP"/>
    <property type="match status" value="1"/>
</dbReference>